<dbReference type="GO" id="GO:0052656">
    <property type="term" value="F:L-isoleucine-2-oxoglutarate transaminase activity"/>
    <property type="evidence" value="ECO:0007669"/>
    <property type="project" value="RHEA"/>
</dbReference>
<keyword evidence="3 11" id="KW-0032">Aminotransferase</keyword>
<evidence type="ECO:0000256" key="8">
    <source>
        <dbReference type="PIRSR" id="PIRSR006468-1"/>
    </source>
</evidence>
<keyword evidence="5 11" id="KW-0808">Transferase</keyword>
<protein>
    <recommendedName>
        <fullName evidence="11">Branched-chain-amino-acid aminotransferase</fullName>
        <ecNumber evidence="11">2.6.1.42</ecNumber>
    </recommendedName>
</protein>
<dbReference type="GO" id="GO:0009098">
    <property type="term" value="P:L-leucine biosynthetic process"/>
    <property type="evidence" value="ECO:0007669"/>
    <property type="project" value="TreeGrafter"/>
</dbReference>
<evidence type="ECO:0000256" key="2">
    <source>
        <dbReference type="ARBA" id="ARBA00009320"/>
    </source>
</evidence>
<dbReference type="InterPro" id="IPR043131">
    <property type="entry name" value="BCAT-like_N"/>
</dbReference>
<dbReference type="PIRSF" id="PIRSF006468">
    <property type="entry name" value="BCAT1"/>
    <property type="match status" value="1"/>
</dbReference>
<dbReference type="InterPro" id="IPR036038">
    <property type="entry name" value="Aminotransferase-like"/>
</dbReference>
<dbReference type="Gene3D" id="3.30.470.10">
    <property type="match status" value="1"/>
</dbReference>
<dbReference type="InterPro" id="IPR018300">
    <property type="entry name" value="Aminotrans_IV_CS"/>
</dbReference>
<proteinExistence type="inferred from homology"/>
<dbReference type="InterPro" id="IPR033939">
    <property type="entry name" value="BCAT_family"/>
</dbReference>
<reference evidence="12 13" key="1">
    <citation type="journal article" date="2019" name="Sci. Rep.">
        <title>Comparative genomics of chytrid fungi reveal insights into the obligate biotrophic and pathogenic lifestyle of Synchytrium endobioticum.</title>
        <authorList>
            <person name="van de Vossenberg B.T.L.H."/>
            <person name="Warris S."/>
            <person name="Nguyen H.D.T."/>
            <person name="van Gent-Pelzer M.P.E."/>
            <person name="Joly D.L."/>
            <person name="van de Geest H.C."/>
            <person name="Bonants P.J.M."/>
            <person name="Smith D.S."/>
            <person name="Levesque C.A."/>
            <person name="van der Lee T.A.J."/>
        </authorList>
    </citation>
    <scope>NUCLEOTIDE SEQUENCE [LARGE SCALE GENOMIC DNA]</scope>
    <source>
        <strain evidence="12 13">CBS 809.83</strain>
    </source>
</reference>
<feature type="modified residue" description="N6-(pyridoxal phosphate)lysine" evidence="8">
    <location>
        <position position="248"/>
    </location>
</feature>
<dbReference type="InterPro" id="IPR005786">
    <property type="entry name" value="B_amino_transII"/>
</dbReference>
<dbReference type="Pfam" id="PF01063">
    <property type="entry name" value="Aminotran_4"/>
    <property type="match status" value="1"/>
</dbReference>
<evidence type="ECO:0000256" key="1">
    <source>
        <dbReference type="ARBA" id="ARBA00001933"/>
    </source>
</evidence>
<dbReference type="PANTHER" id="PTHR11825">
    <property type="entry name" value="SUBGROUP IIII AMINOTRANSFERASE"/>
    <property type="match status" value="1"/>
</dbReference>
<comment type="catalytic activity">
    <reaction evidence="11">
        <text>L-valine + 2-oxoglutarate = 3-methyl-2-oxobutanoate + L-glutamate</text>
        <dbReference type="Rhea" id="RHEA:24813"/>
        <dbReference type="ChEBI" id="CHEBI:11851"/>
        <dbReference type="ChEBI" id="CHEBI:16810"/>
        <dbReference type="ChEBI" id="CHEBI:29985"/>
        <dbReference type="ChEBI" id="CHEBI:57762"/>
        <dbReference type="EC" id="2.6.1.42"/>
    </reaction>
</comment>
<dbReference type="Gene3D" id="3.20.10.10">
    <property type="entry name" value="D-amino Acid Aminotransferase, subunit A, domain 2"/>
    <property type="match status" value="1"/>
</dbReference>
<dbReference type="NCBIfam" id="TIGR01123">
    <property type="entry name" value="ilvE_II"/>
    <property type="match status" value="1"/>
</dbReference>
<dbReference type="EMBL" id="QEAQ01000004">
    <property type="protein sequence ID" value="TPX62115.1"/>
    <property type="molecule type" value="Genomic_DNA"/>
</dbReference>
<dbReference type="FunFam" id="3.20.10.10:FF:000004">
    <property type="entry name" value="Branched-chain-amino-acid aminotransferase"/>
    <property type="match status" value="1"/>
</dbReference>
<evidence type="ECO:0000256" key="4">
    <source>
        <dbReference type="ARBA" id="ARBA00022605"/>
    </source>
</evidence>
<dbReference type="NCBIfam" id="NF009897">
    <property type="entry name" value="PRK13357.1"/>
    <property type="match status" value="1"/>
</dbReference>
<dbReference type="GO" id="GO:0005739">
    <property type="term" value="C:mitochondrion"/>
    <property type="evidence" value="ECO:0007669"/>
    <property type="project" value="TreeGrafter"/>
</dbReference>
<comment type="catalytic activity">
    <reaction evidence="11">
        <text>L-leucine + 2-oxoglutarate = 4-methyl-2-oxopentanoate + L-glutamate</text>
        <dbReference type="Rhea" id="RHEA:18321"/>
        <dbReference type="ChEBI" id="CHEBI:16810"/>
        <dbReference type="ChEBI" id="CHEBI:17865"/>
        <dbReference type="ChEBI" id="CHEBI:29985"/>
        <dbReference type="ChEBI" id="CHEBI:57427"/>
        <dbReference type="EC" id="2.6.1.42"/>
    </reaction>
</comment>
<comment type="cofactor">
    <cofactor evidence="1 10">
        <name>pyridoxal 5'-phosphate</name>
        <dbReference type="ChEBI" id="CHEBI:597326"/>
    </cofactor>
</comment>
<dbReference type="EC" id="2.6.1.42" evidence="11"/>
<evidence type="ECO:0000256" key="11">
    <source>
        <dbReference type="RuleBase" id="RU004517"/>
    </source>
</evidence>
<dbReference type="FunFam" id="3.30.470.10:FF:000005">
    <property type="entry name" value="Branched-chain-amino-acid aminotransferase"/>
    <property type="match status" value="1"/>
</dbReference>
<dbReference type="GO" id="GO:0009099">
    <property type="term" value="P:L-valine biosynthetic process"/>
    <property type="evidence" value="ECO:0007669"/>
    <property type="project" value="TreeGrafter"/>
</dbReference>
<organism evidence="12 13">
    <name type="scientific">Powellomyces hirtus</name>
    <dbReference type="NCBI Taxonomy" id="109895"/>
    <lineage>
        <taxon>Eukaryota</taxon>
        <taxon>Fungi</taxon>
        <taxon>Fungi incertae sedis</taxon>
        <taxon>Chytridiomycota</taxon>
        <taxon>Chytridiomycota incertae sedis</taxon>
        <taxon>Chytridiomycetes</taxon>
        <taxon>Spizellomycetales</taxon>
        <taxon>Powellomycetaceae</taxon>
        <taxon>Powellomyces</taxon>
    </lineage>
</organism>
<comment type="caution">
    <text evidence="12">The sequence shown here is derived from an EMBL/GenBank/DDBJ whole genome shotgun (WGS) entry which is preliminary data.</text>
</comment>
<keyword evidence="7 11" id="KW-0100">Branched-chain amino acid biosynthesis</keyword>
<dbReference type="PROSITE" id="PS00770">
    <property type="entry name" value="AA_TRANSFER_CLASS_4"/>
    <property type="match status" value="1"/>
</dbReference>
<comment type="similarity">
    <text evidence="2 9">Belongs to the class-IV pyridoxal-phosphate-dependent aminotransferase family.</text>
</comment>
<comment type="catalytic activity">
    <reaction evidence="11">
        <text>L-isoleucine + 2-oxoglutarate = (S)-3-methyl-2-oxopentanoate + L-glutamate</text>
        <dbReference type="Rhea" id="RHEA:24801"/>
        <dbReference type="ChEBI" id="CHEBI:16810"/>
        <dbReference type="ChEBI" id="CHEBI:29985"/>
        <dbReference type="ChEBI" id="CHEBI:35146"/>
        <dbReference type="ChEBI" id="CHEBI:58045"/>
        <dbReference type="EC" id="2.6.1.42"/>
    </reaction>
</comment>
<dbReference type="Proteomes" id="UP000318582">
    <property type="component" value="Unassembled WGS sequence"/>
</dbReference>
<keyword evidence="6 10" id="KW-0663">Pyridoxal phosphate</keyword>
<name>A0A507EFC6_9FUNG</name>
<dbReference type="InterPro" id="IPR001544">
    <property type="entry name" value="Aminotrans_IV"/>
</dbReference>
<dbReference type="STRING" id="109895.A0A507EFC6"/>
<evidence type="ECO:0000313" key="12">
    <source>
        <dbReference type="EMBL" id="TPX62115.1"/>
    </source>
</evidence>
<evidence type="ECO:0000256" key="3">
    <source>
        <dbReference type="ARBA" id="ARBA00022576"/>
    </source>
</evidence>
<evidence type="ECO:0000256" key="7">
    <source>
        <dbReference type="ARBA" id="ARBA00023304"/>
    </source>
</evidence>
<evidence type="ECO:0000256" key="6">
    <source>
        <dbReference type="ARBA" id="ARBA00022898"/>
    </source>
</evidence>
<dbReference type="AlphaFoldDB" id="A0A507EFC6"/>
<keyword evidence="4 11" id="KW-0028">Amino-acid biosynthesis</keyword>
<gene>
    <name evidence="12" type="primary">PHI642</name>
    <name evidence="12" type="ORF">PhCBS80983_g00642</name>
</gene>
<dbReference type="SUPFAM" id="SSF56752">
    <property type="entry name" value="D-aminoacid aminotransferase-like PLP-dependent enzymes"/>
    <property type="match status" value="1"/>
</dbReference>
<dbReference type="GO" id="GO:0052655">
    <property type="term" value="F:L-valine-2-oxoglutarate transaminase activity"/>
    <property type="evidence" value="ECO:0007669"/>
    <property type="project" value="RHEA"/>
</dbReference>
<dbReference type="GO" id="GO:0052654">
    <property type="term" value="F:L-leucine-2-oxoglutarate transaminase activity"/>
    <property type="evidence" value="ECO:0007669"/>
    <property type="project" value="RHEA"/>
</dbReference>
<dbReference type="PANTHER" id="PTHR11825:SF44">
    <property type="entry name" value="BRANCHED-CHAIN-AMINO-ACID AMINOTRANSFERASE"/>
    <property type="match status" value="1"/>
</dbReference>
<evidence type="ECO:0000313" key="13">
    <source>
        <dbReference type="Proteomes" id="UP000318582"/>
    </source>
</evidence>
<sequence length="416" mass="46084">MFSRSLRPLQAASTLRAGFPRAFPRPTCQFATSSSQLSATAAAASASAPAPLQRSQLVTTLTKTPKKKLPNNELVFGRTFSDHMLIIEWDAEQGWHAPEIKPYGKLHLDPSAVVFHYALECFEGMKAYKDKNGTIRMFRPDLNMARLNKSCARLTLPTFAAGELLELIKEFLRVDSNWIPTERGYSLYLRPTVIATQESLGVGASNRALMYVIASPVGPYYKTGFNAVSLFATRDYVRAWPGGTGDAKVGGNYAPGIRPQIEVAREGYQQNLWLFGDEGYVTEVGTMNFFMFWTNEEGELELLTPPLDGTILPGVTRSSILALARQWGEFKVSEKSVTMDRISRAVKEGRVHEIFGTGTAAIVAPIKKIRIDEKDLIIPLDKSDPTSQAGPLTARIKNTIEAIQYGEMEHEWSVVV</sequence>
<evidence type="ECO:0000256" key="5">
    <source>
        <dbReference type="ARBA" id="ARBA00022679"/>
    </source>
</evidence>
<dbReference type="CDD" id="cd01557">
    <property type="entry name" value="BCAT_beta_family"/>
    <property type="match status" value="1"/>
</dbReference>
<accession>A0A507EFC6</accession>
<dbReference type="InterPro" id="IPR043132">
    <property type="entry name" value="BCAT-like_C"/>
</dbReference>
<evidence type="ECO:0000256" key="10">
    <source>
        <dbReference type="RuleBase" id="RU004516"/>
    </source>
</evidence>
<evidence type="ECO:0000256" key="9">
    <source>
        <dbReference type="RuleBase" id="RU004106"/>
    </source>
</evidence>
<keyword evidence="13" id="KW-1185">Reference proteome</keyword>